<sequence length="433" mass="49578">MLVDESEYNSFTLKKQLIKQKIVNELKICDFPECKKPASGSRLKRSTIQATTVIDDCQKELLLQKELKYGKLYVCGSHNWKLKGKVTIKNPNEVQNYCDSPPSEVNSPAGYHRESSVWNDFSDNENDSKKAFNLKTSSSTNGDNSSKPGSYSFLENNLEQVENTSLYTKKPANSIDISAADNNHIFPSRAGTDLSSQAHSLGKLNIQKGHMQHLFKNQKILSLINQQKVARRMFEIQQQNRLVSFVNLQQEQFKTLVEEIEIDNEIKQMKLSTQKPNISSPINFQQPERQYNPFQQQSLSNRNGFIHKVNPYIHPILQNDSKAQELYMNNTEVRNNLSDFDILKQSTSSQTLQNTLHSTLESDTGYIALNIHANLNNKPFWEKRETNKEVNSKNSCFKLNSSDEFLLKYSDEDEDVYFTSTEAKSASSLLYTL</sequence>
<evidence type="ECO:0000256" key="1">
    <source>
        <dbReference type="SAM" id="MobiDB-lite"/>
    </source>
</evidence>
<feature type="compositionally biased region" description="Polar residues" evidence="1">
    <location>
        <begin position="134"/>
        <end position="152"/>
    </location>
</feature>
<name>A0AAD5XVN4_9FUNG</name>
<dbReference type="EMBL" id="JADGJW010000310">
    <property type="protein sequence ID" value="KAJ3220231.1"/>
    <property type="molecule type" value="Genomic_DNA"/>
</dbReference>
<keyword evidence="3" id="KW-1185">Reference proteome</keyword>
<evidence type="ECO:0000313" key="2">
    <source>
        <dbReference type="EMBL" id="KAJ3220231.1"/>
    </source>
</evidence>
<protein>
    <submittedName>
        <fullName evidence="2">Uncharacterized protein</fullName>
    </submittedName>
</protein>
<accession>A0AAD5XVN4</accession>
<reference evidence="2" key="1">
    <citation type="submission" date="2020-05" db="EMBL/GenBank/DDBJ databases">
        <title>Phylogenomic resolution of chytrid fungi.</title>
        <authorList>
            <person name="Stajich J.E."/>
            <person name="Amses K."/>
            <person name="Simmons R."/>
            <person name="Seto K."/>
            <person name="Myers J."/>
            <person name="Bonds A."/>
            <person name="Quandt C.A."/>
            <person name="Barry K."/>
            <person name="Liu P."/>
            <person name="Grigoriev I."/>
            <person name="Longcore J.E."/>
            <person name="James T.Y."/>
        </authorList>
    </citation>
    <scope>NUCLEOTIDE SEQUENCE</scope>
    <source>
        <strain evidence="2">JEL0476</strain>
    </source>
</reference>
<feature type="region of interest" description="Disordered" evidence="1">
    <location>
        <begin position="99"/>
        <end position="152"/>
    </location>
</feature>
<evidence type="ECO:0000313" key="3">
    <source>
        <dbReference type="Proteomes" id="UP001211065"/>
    </source>
</evidence>
<organism evidence="2 3">
    <name type="scientific">Clydaea vesicula</name>
    <dbReference type="NCBI Taxonomy" id="447962"/>
    <lineage>
        <taxon>Eukaryota</taxon>
        <taxon>Fungi</taxon>
        <taxon>Fungi incertae sedis</taxon>
        <taxon>Chytridiomycota</taxon>
        <taxon>Chytridiomycota incertae sedis</taxon>
        <taxon>Chytridiomycetes</taxon>
        <taxon>Lobulomycetales</taxon>
        <taxon>Lobulomycetaceae</taxon>
        <taxon>Clydaea</taxon>
    </lineage>
</organism>
<proteinExistence type="predicted"/>
<comment type="caution">
    <text evidence="2">The sequence shown here is derived from an EMBL/GenBank/DDBJ whole genome shotgun (WGS) entry which is preliminary data.</text>
</comment>
<gene>
    <name evidence="2" type="ORF">HK099_004433</name>
</gene>
<dbReference type="Proteomes" id="UP001211065">
    <property type="component" value="Unassembled WGS sequence"/>
</dbReference>
<dbReference type="AlphaFoldDB" id="A0AAD5XVN4"/>